<protein>
    <submittedName>
        <fullName evidence="7">MFS transporter</fullName>
    </submittedName>
</protein>
<comment type="subcellular location">
    <subcellularLocation>
        <location evidence="1">Cell membrane</location>
        <topology evidence="1">Multi-pass membrane protein</topology>
    </subcellularLocation>
</comment>
<evidence type="ECO:0000256" key="1">
    <source>
        <dbReference type="ARBA" id="ARBA00004651"/>
    </source>
</evidence>
<gene>
    <name evidence="7" type="ORF">PMC74_12660</name>
</gene>
<dbReference type="PANTHER" id="PTHR23513:SF11">
    <property type="entry name" value="STAPHYLOFERRIN A TRANSPORTER"/>
    <property type="match status" value="1"/>
</dbReference>
<evidence type="ECO:0000313" key="8">
    <source>
        <dbReference type="Proteomes" id="UP001214301"/>
    </source>
</evidence>
<evidence type="ECO:0000256" key="4">
    <source>
        <dbReference type="ARBA" id="ARBA00022692"/>
    </source>
</evidence>
<keyword evidence="5" id="KW-1133">Transmembrane helix</keyword>
<sequence length="149" mass="16291">MSALLGVLSAFDTPLRQSLLSNFVGDRGDLPNALALNATLYTCSRFVGPLLAGLLLEYTSESVCFSLNALSYLALVATLLRARTEPTARRPQKLRGHHRPYSRILEGDRVGRLRINLLKYGIKGPTQVGATCSRSSRQTLSYCSSAHTH</sequence>
<proteinExistence type="predicted"/>
<dbReference type="SUPFAM" id="SSF103473">
    <property type="entry name" value="MFS general substrate transporter"/>
    <property type="match status" value="1"/>
</dbReference>
<dbReference type="RefSeq" id="WP_256664250.1">
    <property type="nucleotide sequence ID" value="NZ_JBIUWS010000010.1"/>
</dbReference>
<dbReference type="EMBL" id="CP116669">
    <property type="protein sequence ID" value="WCI02899.1"/>
    <property type="molecule type" value="Genomic_DNA"/>
</dbReference>
<organism evidence="7 8">
    <name type="scientific">Pseudomonas capeferrum</name>
    <dbReference type="NCBI Taxonomy" id="1495066"/>
    <lineage>
        <taxon>Bacteria</taxon>
        <taxon>Pseudomonadati</taxon>
        <taxon>Pseudomonadota</taxon>
        <taxon>Gammaproteobacteria</taxon>
        <taxon>Pseudomonadales</taxon>
        <taxon>Pseudomonadaceae</taxon>
        <taxon>Pseudomonas</taxon>
    </lineage>
</organism>
<dbReference type="Gene3D" id="1.20.1250.20">
    <property type="entry name" value="MFS general substrate transporter like domains"/>
    <property type="match status" value="1"/>
</dbReference>
<dbReference type="Proteomes" id="UP001214301">
    <property type="component" value="Chromosome"/>
</dbReference>
<keyword evidence="2" id="KW-0813">Transport</keyword>
<keyword evidence="6" id="KW-0472">Membrane</keyword>
<keyword evidence="3" id="KW-1003">Cell membrane</keyword>
<evidence type="ECO:0000256" key="5">
    <source>
        <dbReference type="ARBA" id="ARBA00022989"/>
    </source>
</evidence>
<dbReference type="InterPro" id="IPR010290">
    <property type="entry name" value="TM_effector"/>
</dbReference>
<evidence type="ECO:0000313" key="7">
    <source>
        <dbReference type="EMBL" id="WCI02899.1"/>
    </source>
</evidence>
<dbReference type="InterPro" id="IPR036259">
    <property type="entry name" value="MFS_trans_sf"/>
</dbReference>
<keyword evidence="8" id="KW-1185">Reference proteome</keyword>
<reference evidence="7 8" key="1">
    <citation type="journal article" date="2020" name="Front. Microbiol.">
        <title>Toward Biorecycling: Isolation of a Soil Bacterium That Grows on a Polyurethane Oligomer and Monomer.</title>
        <authorList>
            <person name="Espinosa M.J.C."/>
            <person name="Blanco A.C."/>
            <person name="Schmidgall T."/>
            <person name="Atanasoff-Kardjalieff A.K."/>
            <person name="Kappelmeyer U."/>
            <person name="Tischler D."/>
            <person name="Pieper D.H."/>
            <person name="Heipieper H.J."/>
            <person name="Eberlein C."/>
        </authorList>
    </citation>
    <scope>NUCLEOTIDE SEQUENCE [LARGE SCALE GENOMIC DNA]</scope>
    <source>
        <strain evidence="7 8">TDA1</strain>
    </source>
</reference>
<accession>A0ABY7RGI0</accession>
<evidence type="ECO:0000256" key="2">
    <source>
        <dbReference type="ARBA" id="ARBA00022448"/>
    </source>
</evidence>
<evidence type="ECO:0000256" key="3">
    <source>
        <dbReference type="ARBA" id="ARBA00022475"/>
    </source>
</evidence>
<dbReference type="PANTHER" id="PTHR23513">
    <property type="entry name" value="INTEGRAL MEMBRANE EFFLUX PROTEIN-RELATED"/>
    <property type="match status" value="1"/>
</dbReference>
<name>A0ABY7RGI0_9PSED</name>
<evidence type="ECO:0000256" key="6">
    <source>
        <dbReference type="ARBA" id="ARBA00023136"/>
    </source>
</evidence>
<keyword evidence="4" id="KW-0812">Transmembrane</keyword>
<dbReference type="Pfam" id="PF05977">
    <property type="entry name" value="MFS_3"/>
    <property type="match status" value="1"/>
</dbReference>